<dbReference type="InterPro" id="IPR039028">
    <property type="entry name" value="BCKD/PDK"/>
</dbReference>
<comment type="subcellular location">
    <subcellularLocation>
        <location evidence="8">Mitochondrion matrix</location>
    </subcellularLocation>
</comment>
<dbReference type="PROSITE" id="PS50109">
    <property type="entry name" value="HIS_KIN"/>
    <property type="match status" value="1"/>
</dbReference>
<evidence type="ECO:0000256" key="8">
    <source>
        <dbReference type="RuleBase" id="RU366032"/>
    </source>
</evidence>
<keyword evidence="2 8" id="KW-0808">Transferase</keyword>
<evidence type="ECO:0000256" key="2">
    <source>
        <dbReference type="ARBA" id="ARBA00022679"/>
    </source>
</evidence>
<dbReference type="SUPFAM" id="SSF69012">
    <property type="entry name" value="alpha-ketoacid dehydrogenase kinase, N-terminal domain"/>
    <property type="match status" value="1"/>
</dbReference>
<dbReference type="SUPFAM" id="SSF55874">
    <property type="entry name" value="ATPase domain of HSP90 chaperone/DNA topoisomerase II/histidine kinase"/>
    <property type="match status" value="1"/>
</dbReference>
<reference evidence="10 11" key="1">
    <citation type="submission" date="2016-02" db="EMBL/GenBank/DDBJ databases">
        <title>Comparative genomic and transcriptomic foundation for Pichia pastoris.</title>
        <authorList>
            <person name="Love K.R."/>
            <person name="Shah K.A."/>
            <person name="Whittaker C.A."/>
            <person name="Wu J."/>
            <person name="Bartlett M.C."/>
            <person name="Ma D."/>
            <person name="Leeson R.L."/>
            <person name="Priest M."/>
            <person name="Young S.K."/>
            <person name="Love J.C."/>
        </authorList>
    </citation>
    <scope>NUCLEOTIDE SEQUENCE [LARGE SCALE GENOMIC DNA]</scope>
    <source>
        <strain evidence="10 11">ATCC 28485</strain>
    </source>
</reference>
<sequence>MGKHNILSLTPVLRKLKVQEDRYTFDRILAYYAKFHQAKLSLKQIAQFGQTPSTPQIFRSSVFLLDELPVRLSKRITLLRNPPEIIKERGLQAPFLEWARTYEKTFVQVLKFKRAFGFMNNEDEISRLVDRVHSEHSYSNVTPITTELKNRLLKESDVSGTLMNKDIDNEGFSVFGLIGLKSLASNSAEVSGLKKYLQVAYRSHTEIHSYLEEVATLFQLILKNHSNDILSFTKLLMEHTGKNQLSMNEFDNQKQIHRYLNMLFSSRIGTRVLLAQHLQLYKMSTGKLRSSVMKQLQHQGMTGVIGTKVVLYDIINDAIYSAEEALNRYLQESNSSIVEPPEFELNCDPELTVTCIPAHLWHVVFEVCKNSLRATVDKHIQEGDTSKQMHPIVITVLEGTDDVVIKIADRGGGIAPEVLKHIWSYHYSTNNTVDAVEKLTQSEKDQYTLVNSAQQGAQDNAPMAGLGFGLPLSKLMIRHYGNGDLHINNLYGYGCEVSITLNKRGDGVERKL</sequence>
<dbReference type="InterPro" id="IPR018955">
    <property type="entry name" value="BCDHK/PDK_N"/>
</dbReference>
<keyword evidence="4 8" id="KW-0418">Kinase</keyword>
<keyword evidence="6 8" id="KW-0496">Mitochondrion</keyword>
<keyword evidence="3 8" id="KW-0547">Nucleotide-binding</keyword>
<evidence type="ECO:0000256" key="4">
    <source>
        <dbReference type="ARBA" id="ARBA00022777"/>
    </source>
</evidence>
<dbReference type="InterPro" id="IPR036890">
    <property type="entry name" value="HATPase_C_sf"/>
</dbReference>
<keyword evidence="11" id="KW-1185">Reference proteome</keyword>
<evidence type="ECO:0000256" key="3">
    <source>
        <dbReference type="ARBA" id="ARBA00022741"/>
    </source>
</evidence>
<evidence type="ECO:0000256" key="7">
    <source>
        <dbReference type="ARBA" id="ARBA00048201"/>
    </source>
</evidence>
<organism evidence="10 11">
    <name type="scientific">Komagataella pastoris</name>
    <name type="common">Yeast</name>
    <name type="synonym">Pichia pastoris</name>
    <dbReference type="NCBI Taxonomy" id="4922"/>
    <lineage>
        <taxon>Eukaryota</taxon>
        <taxon>Fungi</taxon>
        <taxon>Dikarya</taxon>
        <taxon>Ascomycota</taxon>
        <taxon>Saccharomycotina</taxon>
        <taxon>Pichiomycetes</taxon>
        <taxon>Pichiales</taxon>
        <taxon>Pichiaceae</taxon>
        <taxon>Komagataella</taxon>
    </lineage>
</organism>
<evidence type="ECO:0000256" key="6">
    <source>
        <dbReference type="ARBA" id="ARBA00023128"/>
    </source>
</evidence>
<name>A0A1B2JIU3_PICPA</name>
<dbReference type="GO" id="GO:0005759">
    <property type="term" value="C:mitochondrial matrix"/>
    <property type="evidence" value="ECO:0007669"/>
    <property type="project" value="UniProtKB-SubCell"/>
</dbReference>
<comment type="catalytic activity">
    <reaction evidence="7">
        <text>L-seryl-[pyruvate dehydrogenase E1 alpha subunit] + ATP = O-phospho-L-seryl-[pyruvate dehydrogenase E1 alpha subunit] + ADP + H(+)</text>
        <dbReference type="Rhea" id="RHEA:23052"/>
        <dbReference type="Rhea" id="RHEA-COMP:13689"/>
        <dbReference type="Rhea" id="RHEA-COMP:13690"/>
        <dbReference type="ChEBI" id="CHEBI:15378"/>
        <dbReference type="ChEBI" id="CHEBI:29999"/>
        <dbReference type="ChEBI" id="CHEBI:30616"/>
        <dbReference type="ChEBI" id="CHEBI:83421"/>
        <dbReference type="ChEBI" id="CHEBI:456216"/>
        <dbReference type="EC" id="2.7.11.2"/>
    </reaction>
</comment>
<dbReference type="GO" id="GO:0010906">
    <property type="term" value="P:regulation of glucose metabolic process"/>
    <property type="evidence" value="ECO:0007669"/>
    <property type="project" value="TreeGrafter"/>
</dbReference>
<dbReference type="GO" id="GO:0005524">
    <property type="term" value="F:ATP binding"/>
    <property type="evidence" value="ECO:0007669"/>
    <property type="project" value="UniProtKB-UniRule"/>
</dbReference>
<dbReference type="OrthoDB" id="3264224at2759"/>
<dbReference type="PANTHER" id="PTHR11947:SF3">
    <property type="entry name" value="[PYRUVATE DEHYDROGENASE (ACETYL-TRANSFERRING)] KINASE, MITOCHONDRIAL"/>
    <property type="match status" value="1"/>
</dbReference>
<comment type="similarity">
    <text evidence="1 8">Belongs to the PDK/BCKDK protein kinase family.</text>
</comment>
<dbReference type="Pfam" id="PF10436">
    <property type="entry name" value="BCDHK_Adom3"/>
    <property type="match status" value="1"/>
</dbReference>
<feature type="domain" description="Histidine kinase" evidence="9">
    <location>
        <begin position="360"/>
        <end position="505"/>
    </location>
</feature>
<gene>
    <name evidence="10" type="ORF">ATY40_BA7504559</name>
</gene>
<evidence type="ECO:0000313" key="10">
    <source>
        <dbReference type="EMBL" id="ANZ77892.1"/>
    </source>
</evidence>
<dbReference type="AlphaFoldDB" id="A0A1B2JIU3"/>
<evidence type="ECO:0000256" key="1">
    <source>
        <dbReference type="ARBA" id="ARBA00006155"/>
    </source>
</evidence>
<dbReference type="Pfam" id="PF02518">
    <property type="entry name" value="HATPase_c"/>
    <property type="match status" value="1"/>
</dbReference>
<evidence type="ECO:0000256" key="5">
    <source>
        <dbReference type="ARBA" id="ARBA00022840"/>
    </source>
</evidence>
<dbReference type="GO" id="GO:0004740">
    <property type="term" value="F:pyruvate dehydrogenase (acetyl-transferring) kinase activity"/>
    <property type="evidence" value="ECO:0007669"/>
    <property type="project" value="UniProtKB-EC"/>
</dbReference>
<dbReference type="InterPro" id="IPR003594">
    <property type="entry name" value="HATPase_dom"/>
</dbReference>
<dbReference type="InterPro" id="IPR036784">
    <property type="entry name" value="AK/P_DHK_N_sf"/>
</dbReference>
<dbReference type="Gene3D" id="3.30.565.10">
    <property type="entry name" value="Histidine kinase-like ATPase, C-terminal domain"/>
    <property type="match status" value="1"/>
</dbReference>
<dbReference type="InterPro" id="IPR005467">
    <property type="entry name" value="His_kinase_dom"/>
</dbReference>
<dbReference type="Proteomes" id="UP000094565">
    <property type="component" value="Chromosome 4"/>
</dbReference>
<accession>A0A1B2JIU3</accession>
<dbReference type="EMBL" id="CP014587">
    <property type="protein sequence ID" value="ANZ77892.1"/>
    <property type="molecule type" value="Genomic_DNA"/>
</dbReference>
<dbReference type="EC" id="2.7.11.-" evidence="8"/>
<proteinExistence type="inferred from homology"/>
<protein>
    <recommendedName>
        <fullName evidence="8">Protein-serine/threonine kinase</fullName>
        <ecNumber evidence="8">2.7.11.-</ecNumber>
    </recommendedName>
</protein>
<dbReference type="Gene3D" id="1.20.140.20">
    <property type="entry name" value="Alpha-ketoacid/pyruvate dehydrogenase kinase, N-terminal domain"/>
    <property type="match status" value="2"/>
</dbReference>
<evidence type="ECO:0000313" key="11">
    <source>
        <dbReference type="Proteomes" id="UP000094565"/>
    </source>
</evidence>
<evidence type="ECO:0000259" key="9">
    <source>
        <dbReference type="PROSITE" id="PS50109"/>
    </source>
</evidence>
<dbReference type="PANTHER" id="PTHR11947">
    <property type="entry name" value="PYRUVATE DEHYDROGENASE KINASE"/>
    <property type="match status" value="1"/>
</dbReference>
<keyword evidence="5 8" id="KW-0067">ATP-binding</keyword>